<dbReference type="PANTHER" id="PTHR11364:SF27">
    <property type="entry name" value="SULFURTRANSFERASE"/>
    <property type="match status" value="1"/>
</dbReference>
<feature type="region of interest" description="Disordered" evidence="3">
    <location>
        <begin position="432"/>
        <end position="454"/>
    </location>
</feature>
<gene>
    <name evidence="5" type="ORF">PAUS00366_LOCUS16945</name>
</gene>
<dbReference type="GO" id="GO:0004792">
    <property type="term" value="F:thiosulfate-cyanide sulfurtransferase activity"/>
    <property type="evidence" value="ECO:0007669"/>
    <property type="project" value="TreeGrafter"/>
</dbReference>
<dbReference type="Pfam" id="PF00581">
    <property type="entry name" value="Rhodanese"/>
    <property type="match status" value="1"/>
</dbReference>
<feature type="domain" description="Rhodanese" evidence="4">
    <location>
        <begin position="334"/>
        <end position="445"/>
    </location>
</feature>
<dbReference type="SMART" id="SM00450">
    <property type="entry name" value="RHOD"/>
    <property type="match status" value="2"/>
</dbReference>
<organism evidence="5">
    <name type="scientific">Pseudo-nitzschia australis</name>
    <dbReference type="NCBI Taxonomy" id="44445"/>
    <lineage>
        <taxon>Eukaryota</taxon>
        <taxon>Sar</taxon>
        <taxon>Stramenopiles</taxon>
        <taxon>Ochrophyta</taxon>
        <taxon>Bacillariophyta</taxon>
        <taxon>Bacillariophyceae</taxon>
        <taxon>Bacillariophycidae</taxon>
        <taxon>Bacillariales</taxon>
        <taxon>Bacillariaceae</taxon>
        <taxon>Pseudo-nitzschia</taxon>
    </lineage>
</organism>
<dbReference type="InterPro" id="IPR036873">
    <property type="entry name" value="Rhodanese-like_dom_sf"/>
</dbReference>
<dbReference type="SUPFAM" id="SSF52821">
    <property type="entry name" value="Rhodanese/Cell cycle control phosphatase"/>
    <property type="match status" value="2"/>
</dbReference>
<name>A0A7S4AR50_9STRA</name>
<protein>
    <recommendedName>
        <fullName evidence="4">Rhodanese domain-containing protein</fullName>
    </recommendedName>
</protein>
<evidence type="ECO:0000256" key="2">
    <source>
        <dbReference type="ARBA" id="ARBA00022737"/>
    </source>
</evidence>
<evidence type="ECO:0000313" key="5">
    <source>
        <dbReference type="EMBL" id="CAE0724189.1"/>
    </source>
</evidence>
<dbReference type="GO" id="GO:0005739">
    <property type="term" value="C:mitochondrion"/>
    <property type="evidence" value="ECO:0007669"/>
    <property type="project" value="TreeGrafter"/>
</dbReference>
<dbReference type="PANTHER" id="PTHR11364">
    <property type="entry name" value="THIOSULFATE SULFERTANSFERASE"/>
    <property type="match status" value="1"/>
</dbReference>
<dbReference type="InterPro" id="IPR001763">
    <property type="entry name" value="Rhodanese-like_dom"/>
</dbReference>
<dbReference type="PROSITE" id="PS50206">
    <property type="entry name" value="RHODANESE_3"/>
    <property type="match status" value="2"/>
</dbReference>
<reference evidence="5" key="1">
    <citation type="submission" date="2021-01" db="EMBL/GenBank/DDBJ databases">
        <authorList>
            <person name="Corre E."/>
            <person name="Pelletier E."/>
            <person name="Niang G."/>
            <person name="Scheremetjew M."/>
            <person name="Finn R."/>
            <person name="Kale V."/>
            <person name="Holt S."/>
            <person name="Cochrane G."/>
            <person name="Meng A."/>
            <person name="Brown T."/>
            <person name="Cohen L."/>
        </authorList>
    </citation>
    <scope>NUCLEOTIDE SEQUENCE</scope>
    <source>
        <strain evidence="5">10249 10 AB</strain>
    </source>
</reference>
<dbReference type="AlphaFoldDB" id="A0A7S4AR50"/>
<sequence length="454" mass="50609">MYAQNYHPSCRRIGTSIVKKKRGATVIVAIFVASASTSVVSSFAAGIGLVDGMLPTVHMGIRHGMGFKIFQRQCSTSTNMGVIKTMADGSKNLWSVQDCLEQWNSLYSSNITESSTVVGKHIQFVDATWFHKGDRNGRREFEAGPRLPGAFHWDIADLATTKELFPEDNPKDLKNVFPPEWLVGAALERMEVVPDIANNSATDTNSSTTLVVYGREGTRFAPRVWYMLRKYYRGGSVRLLQGSLEEWIRQGGPVDSTKKSRSEIQAKDLFLVESDDDNGFRRLHPWISSKARNRLVDMEFVLEFLNGKQTKTQQQRGSQMDELVFSSDNDTISPTRPSVIIDTRGSSFAKKGHIPGAIHIPYASLSLPEDPTTLKSKDELIQILKNALGETLFDRLREQPPLLSCGTGVSVCTLALVLEELDFPEPWIYDGSWNEWGQDPTTPKAGVDNDVEND</sequence>
<keyword evidence="1" id="KW-0808">Transferase</keyword>
<accession>A0A7S4AR50</accession>
<keyword evidence="2" id="KW-0677">Repeat</keyword>
<evidence type="ECO:0000256" key="3">
    <source>
        <dbReference type="SAM" id="MobiDB-lite"/>
    </source>
</evidence>
<dbReference type="InterPro" id="IPR045078">
    <property type="entry name" value="TST/MPST-like"/>
</dbReference>
<proteinExistence type="predicted"/>
<dbReference type="Gene3D" id="3.40.250.10">
    <property type="entry name" value="Rhodanese-like domain"/>
    <property type="match status" value="2"/>
</dbReference>
<evidence type="ECO:0000256" key="1">
    <source>
        <dbReference type="ARBA" id="ARBA00022679"/>
    </source>
</evidence>
<evidence type="ECO:0000259" key="4">
    <source>
        <dbReference type="PROSITE" id="PS50206"/>
    </source>
</evidence>
<feature type="domain" description="Rhodanese" evidence="4">
    <location>
        <begin position="118"/>
        <end position="256"/>
    </location>
</feature>
<dbReference type="EMBL" id="HBIX01024504">
    <property type="protein sequence ID" value="CAE0724189.1"/>
    <property type="molecule type" value="Transcribed_RNA"/>
</dbReference>